<evidence type="ECO:0000256" key="2">
    <source>
        <dbReference type="ARBA" id="ARBA00023315"/>
    </source>
</evidence>
<dbReference type="CDD" id="cd04301">
    <property type="entry name" value="NAT_SF"/>
    <property type="match status" value="1"/>
</dbReference>
<organism evidence="4 5">
    <name type="scientific">Tumidithrix elongata BACA0141</name>
    <dbReference type="NCBI Taxonomy" id="2716417"/>
    <lineage>
        <taxon>Bacteria</taxon>
        <taxon>Bacillati</taxon>
        <taxon>Cyanobacteriota</taxon>
        <taxon>Cyanophyceae</taxon>
        <taxon>Pseudanabaenales</taxon>
        <taxon>Pseudanabaenaceae</taxon>
        <taxon>Tumidithrix</taxon>
        <taxon>Tumidithrix elongata</taxon>
    </lineage>
</organism>
<sequence>MQIRDAVEADLPAIVEIYNAAIPNRLATADLEPVSLESRLAWFHSHSDRYPVWVITSMQTSEEKIIGWLSFQMFYGRPAYQRTVEVSIYIAPSHQRCGVGKQLLAHAIAQSPKLQISNLVGMIFGHNVPSLRLFSSFGFQQWGLLPQIADLDRIERDLIIMGLRISSPQIR</sequence>
<dbReference type="InterPro" id="IPR016181">
    <property type="entry name" value="Acyl_CoA_acyltransferase"/>
</dbReference>
<dbReference type="InterPro" id="IPR000182">
    <property type="entry name" value="GNAT_dom"/>
</dbReference>
<keyword evidence="1" id="KW-0808">Transferase</keyword>
<accession>A0AAW9PQ74</accession>
<dbReference type="PANTHER" id="PTHR43072">
    <property type="entry name" value="N-ACETYLTRANSFERASE"/>
    <property type="match status" value="1"/>
</dbReference>
<dbReference type="Proteomes" id="UP001333818">
    <property type="component" value="Unassembled WGS sequence"/>
</dbReference>
<reference evidence="4" key="1">
    <citation type="submission" date="2024-01" db="EMBL/GenBank/DDBJ databases">
        <title>Bank of Algae and Cyanobacteria of the Azores (BACA) strain genomes.</title>
        <authorList>
            <person name="Luz R."/>
            <person name="Cordeiro R."/>
            <person name="Fonseca A."/>
            <person name="Goncalves V."/>
        </authorList>
    </citation>
    <scope>NUCLEOTIDE SEQUENCE</scope>
    <source>
        <strain evidence="4">BACA0141</strain>
    </source>
</reference>
<name>A0AAW9PQ74_9CYAN</name>
<feature type="domain" description="N-acetyltransferase" evidence="3">
    <location>
        <begin position="1"/>
        <end position="166"/>
    </location>
</feature>
<protein>
    <submittedName>
        <fullName evidence="4">N-acetyltransferase family protein</fullName>
    </submittedName>
</protein>
<dbReference type="SUPFAM" id="SSF55729">
    <property type="entry name" value="Acyl-CoA N-acyltransferases (Nat)"/>
    <property type="match status" value="1"/>
</dbReference>
<comment type="caution">
    <text evidence="4">The sequence shown here is derived from an EMBL/GenBank/DDBJ whole genome shotgun (WGS) entry which is preliminary data.</text>
</comment>
<gene>
    <name evidence="4" type="ORF">V2H45_01305</name>
</gene>
<proteinExistence type="predicted"/>
<dbReference type="EMBL" id="JAZBJZ010000003">
    <property type="protein sequence ID" value="MEE3715377.1"/>
    <property type="molecule type" value="Genomic_DNA"/>
</dbReference>
<evidence type="ECO:0000313" key="5">
    <source>
        <dbReference type="Proteomes" id="UP001333818"/>
    </source>
</evidence>
<dbReference type="GO" id="GO:0016747">
    <property type="term" value="F:acyltransferase activity, transferring groups other than amino-acyl groups"/>
    <property type="evidence" value="ECO:0007669"/>
    <property type="project" value="InterPro"/>
</dbReference>
<evidence type="ECO:0000259" key="3">
    <source>
        <dbReference type="PROSITE" id="PS51186"/>
    </source>
</evidence>
<dbReference type="PANTHER" id="PTHR43072:SF23">
    <property type="entry name" value="UPF0039 PROTEIN C11D3.02C"/>
    <property type="match status" value="1"/>
</dbReference>
<dbReference type="AlphaFoldDB" id="A0AAW9PQ74"/>
<dbReference type="RefSeq" id="WP_408648689.1">
    <property type="nucleotide sequence ID" value="NZ_JAZBJZ010000003.1"/>
</dbReference>
<keyword evidence="5" id="KW-1185">Reference proteome</keyword>
<keyword evidence="2" id="KW-0012">Acyltransferase</keyword>
<dbReference type="Pfam" id="PF00583">
    <property type="entry name" value="Acetyltransf_1"/>
    <property type="match status" value="1"/>
</dbReference>
<dbReference type="PROSITE" id="PS51186">
    <property type="entry name" value="GNAT"/>
    <property type="match status" value="1"/>
</dbReference>
<dbReference type="Gene3D" id="3.40.630.30">
    <property type="match status" value="1"/>
</dbReference>
<evidence type="ECO:0000313" key="4">
    <source>
        <dbReference type="EMBL" id="MEE3715377.1"/>
    </source>
</evidence>
<evidence type="ECO:0000256" key="1">
    <source>
        <dbReference type="ARBA" id="ARBA00022679"/>
    </source>
</evidence>